<name>A0A812IC05_9DINO</name>
<protein>
    <submittedName>
        <fullName evidence="2">Uncharacterized protein</fullName>
    </submittedName>
</protein>
<sequence length="452" mass="48882">MCRSGKKLVLCLFLSLVSPCEGQLTIFASPSLAERFATQGAQVDLDSGHVRLAGSTAVLGWPRYGDICSGPLRFYDVMTNCTLSRSVPTAVNPWIAVLRLGRSHGCPSLAVVLRMVGGDDAGALCGAVLLEAGDMPELAPGDTPGTFVPVLRRPAAATALAAAMEEAQAEGLASLRGELHWGQPVFIESLPNKLLPIEFWLNPASASRARLRAAAVALRPLRQHLAWQIHWPVSWRAETKNDEFCIRGSALSDFHAGGFVCMASGNASGSAPALLEEAAHLRCVQEADITQEMRWEYLERFLACEESDGEAVCARRLHAFGALGCGPGNFTAFILTEASKPRPWPMGLRGESPDFAVRIAGWAFGGMPEADAVFEAVCAVLQLPGPTQKPSACGEVWHWRAPGFFLQRVPVWPHSFVSLLLSFLLPLCCSPLKRTLLRLLQCCRCCRKHAKD</sequence>
<reference evidence="2" key="1">
    <citation type="submission" date="2021-02" db="EMBL/GenBank/DDBJ databases">
        <authorList>
            <person name="Dougan E. K."/>
            <person name="Rhodes N."/>
            <person name="Thang M."/>
            <person name="Chan C."/>
        </authorList>
    </citation>
    <scope>NUCLEOTIDE SEQUENCE</scope>
</reference>
<organism evidence="2 3">
    <name type="scientific">Symbiodinium natans</name>
    <dbReference type="NCBI Taxonomy" id="878477"/>
    <lineage>
        <taxon>Eukaryota</taxon>
        <taxon>Sar</taxon>
        <taxon>Alveolata</taxon>
        <taxon>Dinophyceae</taxon>
        <taxon>Suessiales</taxon>
        <taxon>Symbiodiniaceae</taxon>
        <taxon>Symbiodinium</taxon>
    </lineage>
</organism>
<proteinExistence type="predicted"/>
<feature type="signal peptide" evidence="1">
    <location>
        <begin position="1"/>
        <end position="22"/>
    </location>
</feature>
<comment type="caution">
    <text evidence="2">The sequence shown here is derived from an EMBL/GenBank/DDBJ whole genome shotgun (WGS) entry which is preliminary data.</text>
</comment>
<evidence type="ECO:0000256" key="1">
    <source>
        <dbReference type="SAM" id="SignalP"/>
    </source>
</evidence>
<accession>A0A812IC05</accession>
<evidence type="ECO:0000313" key="2">
    <source>
        <dbReference type="EMBL" id="CAE7029640.1"/>
    </source>
</evidence>
<keyword evidence="1" id="KW-0732">Signal</keyword>
<evidence type="ECO:0000313" key="3">
    <source>
        <dbReference type="Proteomes" id="UP000604046"/>
    </source>
</evidence>
<feature type="chain" id="PRO_5032747263" evidence="1">
    <location>
        <begin position="23"/>
        <end position="452"/>
    </location>
</feature>
<keyword evidence="3" id="KW-1185">Reference proteome</keyword>
<dbReference type="EMBL" id="CAJNDS010000219">
    <property type="protein sequence ID" value="CAE7029640.1"/>
    <property type="molecule type" value="Genomic_DNA"/>
</dbReference>
<gene>
    <name evidence="2" type="ORF">SNAT2548_LOCUS3554</name>
</gene>
<dbReference type="Proteomes" id="UP000604046">
    <property type="component" value="Unassembled WGS sequence"/>
</dbReference>
<dbReference type="AlphaFoldDB" id="A0A812IC05"/>